<proteinExistence type="predicted"/>
<dbReference type="Proteomes" id="UP000007934">
    <property type="component" value="Chromosome"/>
</dbReference>
<dbReference type="GeneID" id="36133864"/>
<keyword evidence="1" id="KW-1133">Transmembrane helix</keyword>
<dbReference type="OrthoDB" id="5321824at2"/>
<name>E7AD80_HELFC</name>
<evidence type="ECO:0000313" key="3">
    <source>
        <dbReference type="Proteomes" id="UP000007934"/>
    </source>
</evidence>
<keyword evidence="1" id="KW-0812">Transmembrane</keyword>
<dbReference type="HOGENOM" id="CLU_130890_0_0_7"/>
<gene>
    <name evidence="2" type="ordered locus">Hfelis_02610</name>
</gene>
<accession>E7AD80</accession>
<sequence length="174" mass="20152">MDVQQHILEILRCFWEQTSPLALGIFGAHYALFILLFCIGIVLRGVASAFLYVLSFLVLFGAPFVVRYATEAYFYKIQTTIEHAAALVYTPAFAAQIKIKNEGHLPLKKCVLRLDVQQSFHNKFQEILSHIISAKTYFKTFETTLERQKETHFNWSIDSYPYRNHAFKLTANCY</sequence>
<feature type="transmembrane region" description="Helical" evidence="1">
    <location>
        <begin position="21"/>
        <end position="43"/>
    </location>
</feature>
<keyword evidence="3" id="KW-1185">Reference proteome</keyword>
<evidence type="ECO:0000313" key="2">
    <source>
        <dbReference type="EMBL" id="CBY82345.1"/>
    </source>
</evidence>
<dbReference type="STRING" id="936155.HFELIS_02610"/>
<evidence type="ECO:0000256" key="1">
    <source>
        <dbReference type="SAM" id="Phobius"/>
    </source>
</evidence>
<dbReference type="Pfam" id="PF09624">
    <property type="entry name" value="DUF2393"/>
    <property type="match status" value="1"/>
</dbReference>
<keyword evidence="1" id="KW-0472">Membrane</keyword>
<dbReference type="EMBL" id="FQ670179">
    <property type="protein sequence ID" value="CBY82345.1"/>
    <property type="molecule type" value="Genomic_DNA"/>
</dbReference>
<feature type="transmembrane region" description="Helical" evidence="1">
    <location>
        <begin position="49"/>
        <end position="69"/>
    </location>
</feature>
<reference evidence="2 3" key="1">
    <citation type="journal article" date="2011" name="Genome Biol. Evol.">
        <title>Comparative whole genome sequence analysis of the carcinogenic bacterial model pathogen Helicobacter felis.</title>
        <authorList>
            <person name="Arnold I.C."/>
            <person name="Zigova Z."/>
            <person name="Holden M."/>
            <person name="Lawley T.D."/>
            <person name="Rad R."/>
            <person name="Dougan G."/>
            <person name="Falkow S."/>
            <person name="Bentley S.D."/>
            <person name="Muller A."/>
        </authorList>
    </citation>
    <scope>NUCLEOTIDE SEQUENCE [LARGE SCALE GENOMIC DNA]</scope>
    <source>
        <strain evidence="3">ATCC 49179 / CCUG 28539 / NCTC 12436 / CS1</strain>
    </source>
</reference>
<protein>
    <submittedName>
        <fullName evidence="2">Periplasmic protein</fullName>
    </submittedName>
</protein>
<dbReference type="RefSeq" id="WP_013468717.1">
    <property type="nucleotide sequence ID" value="NC_014810.2"/>
</dbReference>
<dbReference type="InterPro" id="IPR013417">
    <property type="entry name" value="CHP02588"/>
</dbReference>
<dbReference type="KEGG" id="hfe:HFELIS_02610"/>
<organism evidence="2 3">
    <name type="scientific">Helicobacter felis (strain ATCC 49179 / CCUG 28539 / NCTC 12436 / CS1)</name>
    <dbReference type="NCBI Taxonomy" id="936155"/>
    <lineage>
        <taxon>Bacteria</taxon>
        <taxon>Pseudomonadati</taxon>
        <taxon>Campylobacterota</taxon>
        <taxon>Epsilonproteobacteria</taxon>
        <taxon>Campylobacterales</taxon>
        <taxon>Helicobacteraceae</taxon>
        <taxon>Helicobacter</taxon>
    </lineage>
</organism>
<dbReference type="AlphaFoldDB" id="E7AD80"/>